<reference evidence="1" key="1">
    <citation type="journal article" date="2014" name="Nat. Commun.">
        <title>The tobacco genome sequence and its comparison with those of tomato and potato.</title>
        <authorList>
            <person name="Sierro N."/>
            <person name="Battey J.N."/>
            <person name="Ouadi S."/>
            <person name="Bakaher N."/>
            <person name="Bovet L."/>
            <person name="Willig A."/>
            <person name="Goepfert S."/>
            <person name="Peitsch M.C."/>
            <person name="Ivanov N.V."/>
        </authorList>
    </citation>
    <scope>NUCLEOTIDE SEQUENCE [LARGE SCALE GENOMIC DNA]</scope>
</reference>
<accession>A0AC58STH5</accession>
<evidence type="ECO:0000313" key="1">
    <source>
        <dbReference type="Proteomes" id="UP000790787"/>
    </source>
</evidence>
<dbReference type="RefSeq" id="XP_075088277.1">
    <property type="nucleotide sequence ID" value="XM_075232176.1"/>
</dbReference>
<dbReference type="Proteomes" id="UP000790787">
    <property type="component" value="Chromosome 16"/>
</dbReference>
<sequence>MGRKHCARRWWHRGQYHSSTQVAAKSVASAMSVPSFSLFSDSQSLFSRNPSSSHVENTTENVELEGGKGNNINASSVDETPYLSLSDTNSEPVIGGVHVTDKGKGKVVEDSELGGSRRESVPKIETQPVDIDCSDDSQLKKKKIGIAPKRLSVSSMFSATFALDGFVHDLVFSQLTVVERNMEGMGPCKLGVQNELFFISGIVWMGSMGEKCWYCSISSLSNISYLVMQFDIQVMHHLLIREVHHEVKNEMQFVVNDSRLRFGLGEFALVTGLKCKGDISIESIAENRLISKYFGTASVTFAQLADCFKKKKWETDDDALNIAVLYFVNNFLLSQLKTKVISRSYIDLVECGDFNNYPWGIDVYKATIDSCSNKFQDKPSFYRLGGFPLALQTWLYECCPSLDGHFADHLGNKLPRILNWVVMGQIPNERVALQMCSLQREQLKNITPTDDKKQLFDVRGLNFEIEVECTGSQLDSFQVFGTQLPKTQSMHESTGGDSQPTNAKVMKELQALKLFVETKFEEVLVAIGRQSMKPEGNSMFLIFSISNRIMILTFVRMHNDYDQFESGHVENDLVVLGDSTPKAPSTPFVNEHDFGLDSNFELSASAIDQITAITQQATYKQSSHDVKKSGPAPLPSGIPVQTRADVVIESNTAPQACRVDGVGQVDVGGSNVNLPSAFSNLSSMSTRGDLHLDSDFEYTDSQLDLIAAITQGGRRNVNQSGNELTTRAVNKSKPDQSVSRSIVQIQTDVETTPVVFARRRRLAAVKQSPYKNDWQSGVSAVGGSSKVIKGRFPFVNDISETVDFKLTTAFSNFVEANMQLGEEVYLPGDQKLEPCFDFEVEQIDDKTFFHTLNYSGRPLSSSHLNIIFYYLRKKAKYGINMPIKVTTTNTLFNNIIQRVFTEFVKGGKQDHLIDRSDDIMEYMKGFRMHCNTPWHQVDHVIFPINLAEIWHWILGCVSFHKRCFYVYDSLRSRKHKKAIQKVAEAYAVLIPLFLVSIEFYNQRSDIVVENGLHMGKKLTDLFEIELITNLPTQQNSDCGVYIACFAEYIIEDLPIHVANFDVDGLRARFGILLWHYGRNKQLHGKSSESEAPVAPKKTRGKKRKKICGIDFFKYMGVISLVMSLDAENLLILFLISACFIRLFLGFFYKVVGLLGCRGPFLCQRVRFNGFCK</sequence>
<protein>
    <submittedName>
        <fullName evidence="2">Uncharacterized protein LOC142170297</fullName>
    </submittedName>
</protein>
<reference evidence="2" key="2">
    <citation type="submission" date="2025-08" db="UniProtKB">
        <authorList>
            <consortium name="RefSeq"/>
        </authorList>
    </citation>
    <scope>IDENTIFICATION</scope>
    <source>
        <tissue evidence="2">Leaf</tissue>
    </source>
</reference>
<gene>
    <name evidence="2" type="primary">LOC142170297</name>
</gene>
<name>A0AC58STH5_TOBAC</name>
<keyword evidence="1" id="KW-1185">Reference proteome</keyword>
<organism evidence="1 2">
    <name type="scientific">Nicotiana tabacum</name>
    <name type="common">Common tobacco</name>
    <dbReference type="NCBI Taxonomy" id="4097"/>
    <lineage>
        <taxon>Eukaryota</taxon>
        <taxon>Viridiplantae</taxon>
        <taxon>Streptophyta</taxon>
        <taxon>Embryophyta</taxon>
        <taxon>Tracheophyta</taxon>
        <taxon>Spermatophyta</taxon>
        <taxon>Magnoliopsida</taxon>
        <taxon>eudicotyledons</taxon>
        <taxon>Gunneridae</taxon>
        <taxon>Pentapetalae</taxon>
        <taxon>asterids</taxon>
        <taxon>lamiids</taxon>
        <taxon>Solanales</taxon>
        <taxon>Solanaceae</taxon>
        <taxon>Nicotianoideae</taxon>
        <taxon>Nicotianeae</taxon>
        <taxon>Nicotiana</taxon>
    </lineage>
</organism>
<evidence type="ECO:0000313" key="2">
    <source>
        <dbReference type="RefSeq" id="XP_075088277.1"/>
    </source>
</evidence>
<proteinExistence type="predicted"/>